<dbReference type="Gene3D" id="1.10.10.10">
    <property type="entry name" value="Winged helix-like DNA-binding domain superfamily/Winged helix DNA-binding domain"/>
    <property type="match status" value="2"/>
</dbReference>
<proteinExistence type="predicted"/>
<dbReference type="RefSeq" id="WP_145196536.1">
    <property type="nucleotide sequence ID" value="NZ_CP036434.1"/>
</dbReference>
<name>A0A518EQT3_9BACT</name>
<reference evidence="2 3" key="1">
    <citation type="submission" date="2019-02" db="EMBL/GenBank/DDBJ databases">
        <title>Deep-cultivation of Planctomycetes and their phenomic and genomic characterization uncovers novel biology.</title>
        <authorList>
            <person name="Wiegand S."/>
            <person name="Jogler M."/>
            <person name="Boedeker C."/>
            <person name="Pinto D."/>
            <person name="Vollmers J."/>
            <person name="Rivas-Marin E."/>
            <person name="Kohn T."/>
            <person name="Peeters S.H."/>
            <person name="Heuer A."/>
            <person name="Rast P."/>
            <person name="Oberbeckmann S."/>
            <person name="Bunk B."/>
            <person name="Jeske O."/>
            <person name="Meyerdierks A."/>
            <person name="Storesund J.E."/>
            <person name="Kallscheuer N."/>
            <person name="Luecker S."/>
            <person name="Lage O.M."/>
            <person name="Pohl T."/>
            <person name="Merkel B.J."/>
            <person name="Hornburger P."/>
            <person name="Mueller R.-W."/>
            <person name="Bruemmer F."/>
            <person name="Labrenz M."/>
            <person name="Spormann A.M."/>
            <person name="Op den Camp H."/>
            <person name="Overmann J."/>
            <person name="Amann R."/>
            <person name="Jetten M.S.M."/>
            <person name="Mascher T."/>
            <person name="Medema M.H."/>
            <person name="Devos D.P."/>
            <person name="Kaster A.-K."/>
            <person name="Ovreas L."/>
            <person name="Rohde M."/>
            <person name="Galperin M.Y."/>
            <person name="Jogler C."/>
        </authorList>
    </citation>
    <scope>NUCLEOTIDE SEQUENCE [LARGE SCALE GENOMIC DNA]</scope>
    <source>
        <strain evidence="2 3">Poly30</strain>
    </source>
</reference>
<dbReference type="AlphaFoldDB" id="A0A518EQT3"/>
<evidence type="ECO:0000256" key="1">
    <source>
        <dbReference type="SAM" id="MobiDB-lite"/>
    </source>
</evidence>
<gene>
    <name evidence="2" type="ORF">Poly30_19040</name>
</gene>
<evidence type="ECO:0000313" key="3">
    <source>
        <dbReference type="Proteomes" id="UP000320390"/>
    </source>
</evidence>
<dbReference type="InterPro" id="IPR036390">
    <property type="entry name" value="WH_DNA-bd_sf"/>
</dbReference>
<protein>
    <submittedName>
        <fullName evidence="2">Uncharacterized protein</fullName>
    </submittedName>
</protein>
<keyword evidence="3" id="KW-1185">Reference proteome</keyword>
<dbReference type="Pfam" id="PF04337">
    <property type="entry name" value="DUF480"/>
    <property type="match status" value="1"/>
</dbReference>
<evidence type="ECO:0000313" key="2">
    <source>
        <dbReference type="EMBL" id="QDV06395.1"/>
    </source>
</evidence>
<feature type="compositionally biased region" description="Low complexity" evidence="1">
    <location>
        <begin position="179"/>
        <end position="197"/>
    </location>
</feature>
<feature type="region of interest" description="Disordered" evidence="1">
    <location>
        <begin position="159"/>
        <end position="205"/>
    </location>
</feature>
<dbReference type="PANTHER" id="PTHR38768">
    <property type="entry name" value="UPF0502 PROTEIN YCEH"/>
    <property type="match status" value="1"/>
</dbReference>
<dbReference type="SUPFAM" id="SSF46785">
    <property type="entry name" value="Winged helix' DNA-binding domain"/>
    <property type="match status" value="2"/>
</dbReference>
<dbReference type="PANTHER" id="PTHR38768:SF1">
    <property type="entry name" value="UPF0502 PROTEIN YCEH"/>
    <property type="match status" value="1"/>
</dbReference>
<organism evidence="2 3">
    <name type="scientific">Saltatorellus ferox</name>
    <dbReference type="NCBI Taxonomy" id="2528018"/>
    <lineage>
        <taxon>Bacteria</taxon>
        <taxon>Pseudomonadati</taxon>
        <taxon>Planctomycetota</taxon>
        <taxon>Planctomycetia</taxon>
        <taxon>Planctomycetia incertae sedis</taxon>
        <taxon>Saltatorellus</taxon>
    </lineage>
</organism>
<accession>A0A518EQT3</accession>
<dbReference type="OrthoDB" id="9784785at2"/>
<sequence>MDISLNSHEARVFGVLIEKGYTTPDQYPLSLNAATNGCNQKSNRDPQVDFSEAEVRIALQGLRMKGLIGGSMQTGSRVEKYRHNAREILKVGERAIAVLAELLLRGPQTAGEIRTRAKRMRDIPTLEDLAQLLAELEAAGFVREVPGGRATKYKQSLCGTLHPDGEPEPVAPPERPAERLAGARPSPMDAPTASSAPAAPPEELAERVETLEAQVAELQTTVARLVAELGA</sequence>
<dbReference type="InterPro" id="IPR007432">
    <property type="entry name" value="DUF480"/>
</dbReference>
<dbReference type="Proteomes" id="UP000320390">
    <property type="component" value="Chromosome"/>
</dbReference>
<dbReference type="InterPro" id="IPR036388">
    <property type="entry name" value="WH-like_DNA-bd_sf"/>
</dbReference>
<dbReference type="EMBL" id="CP036434">
    <property type="protein sequence ID" value="QDV06395.1"/>
    <property type="molecule type" value="Genomic_DNA"/>
</dbReference>